<organism evidence="3 4">
    <name type="scientific">Paenibacillus borealis</name>
    <dbReference type="NCBI Taxonomy" id="160799"/>
    <lineage>
        <taxon>Bacteria</taxon>
        <taxon>Bacillati</taxon>
        <taxon>Bacillota</taxon>
        <taxon>Bacilli</taxon>
        <taxon>Bacillales</taxon>
        <taxon>Paenibacillaceae</taxon>
        <taxon>Paenibacillus</taxon>
    </lineage>
</organism>
<feature type="transmembrane region" description="Helical" evidence="1">
    <location>
        <begin position="191"/>
        <end position="211"/>
    </location>
</feature>
<dbReference type="Pfam" id="PF00990">
    <property type="entry name" value="GGDEF"/>
    <property type="match status" value="1"/>
</dbReference>
<dbReference type="Proteomes" id="UP000187412">
    <property type="component" value="Unassembled WGS sequence"/>
</dbReference>
<dbReference type="NCBIfam" id="TIGR00254">
    <property type="entry name" value="GGDEF"/>
    <property type="match status" value="1"/>
</dbReference>
<keyword evidence="1" id="KW-1133">Transmembrane helix</keyword>
<keyword evidence="1" id="KW-0472">Membrane</keyword>
<feature type="transmembrane region" description="Helical" evidence="1">
    <location>
        <begin position="98"/>
        <end position="118"/>
    </location>
</feature>
<sequence length="385" mass="43530">MNFQLDITTLLYLFIFGNLFIALLVTFYRFYFPKDIASCVFIAAKWVQVLYWSSILLWDVIPRFIGIPLSNGLILAGGFMEIAALLMMMGMFGRRVKLYYLVLIVGSIISFCMIALFFNHPNLRVASTSLWSMFFVILPAYLLTSNKERTPLQSMLGFVFYAFGLSMLGRAFAALFLEPGMGALSANTAQYLYYLGMFFLLIVGTAAFILLSNEHSYKKLKKMATYDTLTGILSRRAFLLEAEVKLTLAVRKQEYYSLLLLDLDHFKEVNDTYGHDKGDKVLQAFAFTIESSLGNDDLFGRVGGEEFAVLLYGLNEEDSGRKAEQLRTAVMDAPKLNLPCGYTVSIGVITVLPTPRTFFNMLYKLSDRALYQAKQQGRNCVVISR</sequence>
<dbReference type="InterPro" id="IPR029787">
    <property type="entry name" value="Nucleotide_cyclase"/>
</dbReference>
<reference evidence="3 4" key="1">
    <citation type="submission" date="2016-10" db="EMBL/GenBank/DDBJ databases">
        <title>Paenibacillus species isolates.</title>
        <authorList>
            <person name="Beno S.M."/>
        </authorList>
    </citation>
    <scope>NUCLEOTIDE SEQUENCE [LARGE SCALE GENOMIC DNA]</scope>
    <source>
        <strain evidence="3 4">FSL H7-0744</strain>
    </source>
</reference>
<feature type="transmembrane region" description="Helical" evidence="1">
    <location>
        <begin position="124"/>
        <end position="143"/>
    </location>
</feature>
<gene>
    <name evidence="3" type="ORF">BSK56_29950</name>
</gene>
<dbReference type="PANTHER" id="PTHR45138">
    <property type="entry name" value="REGULATORY COMPONENTS OF SENSORY TRANSDUCTION SYSTEM"/>
    <property type="match status" value="1"/>
</dbReference>
<feature type="domain" description="GGDEF" evidence="2">
    <location>
        <begin position="254"/>
        <end position="385"/>
    </location>
</feature>
<dbReference type="InterPro" id="IPR043128">
    <property type="entry name" value="Rev_trsase/Diguanyl_cyclase"/>
</dbReference>
<feature type="transmembrane region" description="Helical" evidence="1">
    <location>
        <begin position="12"/>
        <end position="32"/>
    </location>
</feature>
<dbReference type="Gene3D" id="3.30.70.270">
    <property type="match status" value="1"/>
</dbReference>
<evidence type="ECO:0000256" key="1">
    <source>
        <dbReference type="SAM" id="Phobius"/>
    </source>
</evidence>
<feature type="transmembrane region" description="Helical" evidence="1">
    <location>
        <begin position="39"/>
        <end position="58"/>
    </location>
</feature>
<name>A0ABX3GWB9_PAEBO</name>
<comment type="caution">
    <text evidence="3">The sequence shown here is derived from an EMBL/GenBank/DDBJ whole genome shotgun (WGS) entry which is preliminary data.</text>
</comment>
<dbReference type="SMART" id="SM00267">
    <property type="entry name" value="GGDEF"/>
    <property type="match status" value="1"/>
</dbReference>
<proteinExistence type="predicted"/>
<evidence type="ECO:0000313" key="3">
    <source>
        <dbReference type="EMBL" id="OMD38968.1"/>
    </source>
</evidence>
<evidence type="ECO:0000259" key="2">
    <source>
        <dbReference type="PROSITE" id="PS50887"/>
    </source>
</evidence>
<dbReference type="InterPro" id="IPR000160">
    <property type="entry name" value="GGDEF_dom"/>
</dbReference>
<dbReference type="RefSeq" id="WP_038595711.1">
    <property type="nucleotide sequence ID" value="NZ_MPTB01000058.1"/>
</dbReference>
<keyword evidence="4" id="KW-1185">Reference proteome</keyword>
<dbReference type="SUPFAM" id="SSF55073">
    <property type="entry name" value="Nucleotide cyclase"/>
    <property type="match status" value="1"/>
</dbReference>
<dbReference type="PROSITE" id="PS50887">
    <property type="entry name" value="GGDEF"/>
    <property type="match status" value="1"/>
</dbReference>
<accession>A0ABX3GWB9</accession>
<dbReference type="CDD" id="cd01949">
    <property type="entry name" value="GGDEF"/>
    <property type="match status" value="1"/>
</dbReference>
<protein>
    <recommendedName>
        <fullName evidence="2">GGDEF domain-containing protein</fullName>
    </recommendedName>
</protein>
<evidence type="ECO:0000313" key="4">
    <source>
        <dbReference type="Proteomes" id="UP000187412"/>
    </source>
</evidence>
<keyword evidence="1" id="KW-0812">Transmembrane</keyword>
<feature type="transmembrane region" description="Helical" evidence="1">
    <location>
        <begin position="64"/>
        <end position="86"/>
    </location>
</feature>
<dbReference type="InterPro" id="IPR050469">
    <property type="entry name" value="Diguanylate_Cyclase"/>
</dbReference>
<dbReference type="PANTHER" id="PTHR45138:SF9">
    <property type="entry name" value="DIGUANYLATE CYCLASE DGCM-RELATED"/>
    <property type="match status" value="1"/>
</dbReference>
<dbReference type="EMBL" id="MPTB01000058">
    <property type="protein sequence ID" value="OMD38968.1"/>
    <property type="molecule type" value="Genomic_DNA"/>
</dbReference>
<feature type="transmembrane region" description="Helical" evidence="1">
    <location>
        <begin position="155"/>
        <end position="176"/>
    </location>
</feature>